<gene>
    <name evidence="1" type="ORF">J5X75_37005</name>
</gene>
<dbReference type="EMBL" id="JAGFNS010000034">
    <property type="protein sequence ID" value="MBO3743112.1"/>
    <property type="molecule type" value="Genomic_DNA"/>
</dbReference>
<keyword evidence="2" id="KW-1185">Reference proteome</keyword>
<evidence type="ECO:0000313" key="1">
    <source>
        <dbReference type="EMBL" id="MBO3743112.1"/>
    </source>
</evidence>
<evidence type="ECO:0000313" key="2">
    <source>
        <dbReference type="Proteomes" id="UP000679690"/>
    </source>
</evidence>
<proteinExistence type="predicted"/>
<protein>
    <submittedName>
        <fullName evidence="1">Uncharacterized protein</fullName>
    </submittedName>
</protein>
<comment type="caution">
    <text evidence="1">The sequence shown here is derived from an EMBL/GenBank/DDBJ whole genome shotgun (WGS) entry which is preliminary data.</text>
</comment>
<accession>A0ABS3UX25</accession>
<dbReference type="Proteomes" id="UP000679690">
    <property type="component" value="Unassembled WGS sequence"/>
</dbReference>
<reference evidence="1 2" key="1">
    <citation type="submission" date="2021-03" db="EMBL/GenBank/DDBJ databases">
        <title>Actinoplanes flavus sp. nov., a novel actinomycete isolated from Coconut Palm rhizosphere soil.</title>
        <authorList>
            <person name="Luo X."/>
        </authorList>
    </citation>
    <scope>NUCLEOTIDE SEQUENCE [LARGE SCALE GENOMIC DNA]</scope>
    <source>
        <strain evidence="1 2">NEAU-H7</strain>
    </source>
</reference>
<organism evidence="1 2">
    <name type="scientific">Actinoplanes flavus</name>
    <dbReference type="NCBI Taxonomy" id="2820290"/>
    <lineage>
        <taxon>Bacteria</taxon>
        <taxon>Bacillati</taxon>
        <taxon>Actinomycetota</taxon>
        <taxon>Actinomycetes</taxon>
        <taxon>Micromonosporales</taxon>
        <taxon>Micromonosporaceae</taxon>
        <taxon>Actinoplanes</taxon>
    </lineage>
</organism>
<sequence>MSFDLYVWHEPKPITPAVADAKLERWADDEPGVFTAHPAVLRFYDELLDRFPALESDEDGVWSATPDRDDMIVAASCVWSRADEVGTAILELAARHGLVCYEPGYAIVNPNAPGYAPQFTLTSDAYPVMPDPDENRLKWIMRYVGTKNRWVTLSRADGPFVQVASEKGAYLLEYREGEHFHCRTTDYHEAQDLLVEFRAGADTFKRRHVWARY</sequence>
<name>A0ABS3UX25_9ACTN</name>
<dbReference type="RefSeq" id="WP_208472264.1">
    <property type="nucleotide sequence ID" value="NZ_JAGFNS010000034.1"/>
</dbReference>